<keyword evidence="8" id="KW-0378">Hydrolase</keyword>
<dbReference type="PROSITE" id="PS00135">
    <property type="entry name" value="TRYPSIN_SER"/>
    <property type="match status" value="1"/>
</dbReference>
<dbReference type="Gene3D" id="1.20.58.390">
    <property type="entry name" value="Neurotransmitter-gated ion-channel transmembrane domain"/>
    <property type="match status" value="2"/>
</dbReference>
<feature type="transmembrane region" description="Helical" evidence="24">
    <location>
        <begin position="1067"/>
        <end position="1088"/>
    </location>
</feature>
<dbReference type="PANTHER" id="PTHR24264">
    <property type="entry name" value="TRYPSIN-RELATED"/>
    <property type="match status" value="1"/>
</dbReference>
<dbReference type="FunFam" id="2.70.170.10:FF:000012">
    <property type="entry name" value="Nicotinic acetylcholine receptor subunit gamma"/>
    <property type="match status" value="1"/>
</dbReference>
<dbReference type="SUPFAM" id="SSF63712">
    <property type="entry name" value="Nicotinic receptor ligand binding domain-like"/>
    <property type="match status" value="1"/>
</dbReference>
<dbReference type="InterPro" id="IPR043504">
    <property type="entry name" value="Peptidase_S1_PA_chymotrypsin"/>
</dbReference>
<comment type="catalytic activity">
    <reaction evidence="22">
        <text>K(+)(in) = K(+)(out)</text>
        <dbReference type="Rhea" id="RHEA:29463"/>
        <dbReference type="ChEBI" id="CHEBI:29103"/>
    </reaction>
</comment>
<evidence type="ECO:0000256" key="10">
    <source>
        <dbReference type="ARBA" id="ARBA00022989"/>
    </source>
</evidence>
<dbReference type="Pfam" id="PF02931">
    <property type="entry name" value="Neur_chan_LBD"/>
    <property type="match status" value="1"/>
</dbReference>
<comment type="similarity">
    <text evidence="24">Belongs to the ligand-gated ion channel (TC 1.A.9) family.</text>
</comment>
<evidence type="ECO:0000256" key="16">
    <source>
        <dbReference type="ARBA" id="ARBA00023180"/>
    </source>
</evidence>
<dbReference type="PROSITE" id="PS00236">
    <property type="entry name" value="NEUROTR_ION_CHANNEL"/>
    <property type="match status" value="1"/>
</dbReference>
<dbReference type="InterPro" id="IPR033116">
    <property type="entry name" value="TRYPSIN_SER"/>
</dbReference>
<feature type="region of interest" description="Disordered" evidence="25">
    <location>
        <begin position="610"/>
        <end position="655"/>
    </location>
</feature>
<dbReference type="GO" id="GO:0045211">
    <property type="term" value="C:postsynaptic membrane"/>
    <property type="evidence" value="ECO:0007669"/>
    <property type="project" value="UniProtKB-SubCell"/>
</dbReference>
<keyword evidence="16" id="KW-0325">Glycoprotein</keyword>
<evidence type="ECO:0000259" key="26">
    <source>
        <dbReference type="PROSITE" id="PS50240"/>
    </source>
</evidence>
<gene>
    <name evidence="27" type="ORF">GRJ2_001829700</name>
</gene>
<dbReference type="InterPro" id="IPR009003">
    <property type="entry name" value="Peptidase_S1_PA"/>
</dbReference>
<keyword evidence="11" id="KW-0770">Synapse</keyword>
<feature type="transmembrane region" description="Helical" evidence="24">
    <location>
        <begin position="1035"/>
        <end position="1055"/>
    </location>
</feature>
<dbReference type="PANTHER" id="PTHR24264:SF46">
    <property type="entry name" value="COAGULATION FACTOR XII"/>
    <property type="match status" value="1"/>
</dbReference>
<keyword evidence="12 24" id="KW-0406">Ion transport</keyword>
<feature type="chain" id="PRO_5044525671" evidence="24">
    <location>
        <begin position="36"/>
        <end position="1335"/>
    </location>
</feature>
<keyword evidence="14" id="KW-1015">Disulfide bond</keyword>
<evidence type="ECO:0000256" key="6">
    <source>
        <dbReference type="ARBA" id="ARBA00022692"/>
    </source>
</evidence>
<evidence type="ECO:0000256" key="7">
    <source>
        <dbReference type="ARBA" id="ARBA00022729"/>
    </source>
</evidence>
<dbReference type="GO" id="GO:0006508">
    <property type="term" value="P:proteolysis"/>
    <property type="evidence" value="ECO:0007669"/>
    <property type="project" value="UniProtKB-KW"/>
</dbReference>
<keyword evidence="4" id="KW-1003">Cell membrane</keyword>
<dbReference type="CDD" id="cd00190">
    <property type="entry name" value="Tryp_SPc"/>
    <property type="match status" value="1"/>
</dbReference>
<dbReference type="CDD" id="cd19064">
    <property type="entry name" value="LGIC_TM_nAChR"/>
    <property type="match status" value="1"/>
</dbReference>
<feature type="signal peptide" evidence="24">
    <location>
        <begin position="1"/>
        <end position="35"/>
    </location>
</feature>
<dbReference type="Gene3D" id="2.70.170.10">
    <property type="entry name" value="Neurotransmitter-gated ion-channel ligand-binding domain"/>
    <property type="match status" value="1"/>
</dbReference>
<evidence type="ECO:0000256" key="3">
    <source>
        <dbReference type="ARBA" id="ARBA00022448"/>
    </source>
</evidence>
<keyword evidence="13 24" id="KW-0472">Membrane</keyword>
<feature type="transmembrane region" description="Helical" evidence="24">
    <location>
        <begin position="1002"/>
        <end position="1023"/>
    </location>
</feature>
<keyword evidence="15" id="KW-0675">Receptor</keyword>
<dbReference type="InterPro" id="IPR006201">
    <property type="entry name" value="Neur_channel"/>
</dbReference>
<dbReference type="InterPro" id="IPR036734">
    <property type="entry name" value="Neur_chan_lig-bd_sf"/>
</dbReference>
<proteinExistence type="inferred from homology"/>
<evidence type="ECO:0000256" key="1">
    <source>
        <dbReference type="ARBA" id="ARBA00003328"/>
    </source>
</evidence>
<keyword evidence="17" id="KW-0628">Postsynaptic cell membrane</keyword>
<dbReference type="Pfam" id="PF00089">
    <property type="entry name" value="Trypsin"/>
    <property type="match status" value="1"/>
</dbReference>
<keyword evidence="7 24" id="KW-0732">Signal</keyword>
<evidence type="ECO:0000313" key="27">
    <source>
        <dbReference type="EMBL" id="GAB0193644.1"/>
    </source>
</evidence>
<evidence type="ECO:0000256" key="13">
    <source>
        <dbReference type="ARBA" id="ARBA00023136"/>
    </source>
</evidence>
<keyword evidence="18" id="KW-1071">Ligand-gated ion channel</keyword>
<evidence type="ECO:0000256" key="5">
    <source>
        <dbReference type="ARBA" id="ARBA00022670"/>
    </source>
</evidence>
<evidence type="ECO:0000256" key="14">
    <source>
        <dbReference type="ARBA" id="ARBA00023157"/>
    </source>
</evidence>
<evidence type="ECO:0000256" key="15">
    <source>
        <dbReference type="ARBA" id="ARBA00023170"/>
    </source>
</evidence>
<keyword evidence="28" id="KW-1185">Reference proteome</keyword>
<dbReference type="EMBL" id="BAAFJT010000009">
    <property type="protein sequence ID" value="GAB0193644.1"/>
    <property type="molecule type" value="Genomic_DNA"/>
</dbReference>
<evidence type="ECO:0000256" key="2">
    <source>
        <dbReference type="ARBA" id="ARBA00011293"/>
    </source>
</evidence>
<comment type="subunit">
    <text evidence="2">Pentamer of two alpha chains, and one each of the beta, delta, and gamma chains.</text>
</comment>
<evidence type="ECO:0000256" key="21">
    <source>
        <dbReference type="ARBA" id="ARBA00034104"/>
    </source>
</evidence>
<evidence type="ECO:0000256" key="17">
    <source>
        <dbReference type="ARBA" id="ARBA00023257"/>
    </source>
</evidence>
<dbReference type="FunFam" id="1.20.58.390:FF:000010">
    <property type="entry name" value="Nicotinic acetylcholine receptor subunit epsilon"/>
    <property type="match status" value="1"/>
</dbReference>
<dbReference type="CDD" id="cd19028">
    <property type="entry name" value="LGIC_ECD_nAChR_D"/>
    <property type="match status" value="1"/>
</dbReference>
<dbReference type="GO" id="GO:0034220">
    <property type="term" value="P:monoatomic ion transmembrane transport"/>
    <property type="evidence" value="ECO:0007669"/>
    <property type="project" value="UniProtKB-KW"/>
</dbReference>
<dbReference type="Gene3D" id="2.40.10.10">
    <property type="entry name" value="Trypsin-like serine proteases"/>
    <property type="match status" value="1"/>
</dbReference>
<organism evidence="27 28">
    <name type="scientific">Grus japonensis</name>
    <name type="common">Japanese crane</name>
    <name type="synonym">Red-crowned crane</name>
    <dbReference type="NCBI Taxonomy" id="30415"/>
    <lineage>
        <taxon>Eukaryota</taxon>
        <taxon>Metazoa</taxon>
        <taxon>Chordata</taxon>
        <taxon>Craniata</taxon>
        <taxon>Vertebrata</taxon>
        <taxon>Euteleostomi</taxon>
        <taxon>Archelosauria</taxon>
        <taxon>Archosauria</taxon>
        <taxon>Dinosauria</taxon>
        <taxon>Saurischia</taxon>
        <taxon>Theropoda</taxon>
        <taxon>Coelurosauria</taxon>
        <taxon>Aves</taxon>
        <taxon>Neognathae</taxon>
        <taxon>Neoaves</taxon>
        <taxon>Gruiformes</taxon>
        <taxon>Gruidae</taxon>
        <taxon>Grus</taxon>
    </lineage>
</organism>
<sequence length="1335" mass="145882">MERGGERTRGDILGVCLVPPALLLLLPLLLQLVGGAPLGQGLYPMPAGVLQALSSRGTLVLEAALRSALLALERALAEQQRQRGACGLCAPCLFPPCANLTRHCPPPAMPPAVPPSCQALMDAQALPELPQRNWALSQACAPYQHLCPPEGAQHACTPLSARLCRHRLQECRMAAAALGPDAPSEVETPAAPHPARNRNELAWTVVVGDHELGKPDVGERAVPVRRILPHPKFNPKTFHGDLALLELAVPLAPSPTVSPVCLPSGPAEPSPGTACYIAGWGSLYEEGPAADVVMEARVPLLSQETCRGALGRDLLTNAMFCAGYLSGGIDSCQGDSGGPLACQDPSSHRFVLYGITSWGDGCGEQGKPGVYTRVTAFADWLSLQMDSAPGSQEPSCFDLLALAQLPPEQQPPERTRLCAFYARSCRAPQGRAACARLAEETCRARTRRCELHSYAQTLVDLLRRAGDFIRNQFDFSFLTRTLPQLLGKIYGHLFPHRVRRDATGLAVARGQTSPTAEGPQTPPTRQGARLLPPFAGLFRAVGPRLQDWVEALRAMAGGSPPAPNLDGGQLPGEMWLFLQGEEVVEELVGQGRAFLAQLRAELDLSIPLEATEPRRAPGDLVGTPAPSRSAPREKRELVPTELPGVEEEEEEAGVGRACPGLNESAVRVGAVRELYAWVLRVPEPDLAMTFQEILVDLGSKNTKGLYRAQVRATVGGRPMAFAGLVGLESDSLARSMPGLIALALEEERLIHHLFEEKGYNKEVRPVVSTDEVVDVYLALTLSNLISLDGEAQLVGMALASHYPMLSLQKEVDETLTTSIWLEHGWTDYRLQWNKSEFGDIEVLRLPPDMLWLPEIVLENNPTITLALSQRSNDGLFEIAYYCNVLIDNTGYVYWLPPAIFRSACPINVDFFPFDWQNCTLKFSSLAYSALEISMHLKTDSDPKTGKNYPVEWIIIDPEGFTENGEWEIIHRPARKNIHPDNPPESSEYQDITFYLIIKRKPLFYVINIVTPCILIAFMAILVFYLPADSGEKMTLVISVLLAQSVFLLLISQRLPATSHAIPLIGKYLLFIMLLVTAVVVICVVVLNFHFRTPSTHIMSDWVKEVFLESLPRLLGMSQPAESPAGAPCIRRCSSAGYIAKAEEYFSVKSRSELMFEKQSERHGLASRVTPAREPWILCGDTGKDGGVGVSGNGSPSEPISPSPSPPGLAPLGADASEEQLYEHVKPVVDSANFIVKHMREKNSYNEVGTIGTAGGRGGFLCPLCPSLPSSRLPPQEKDNWNRVARTLDRLCLFLITPTLVVGTLWIFLMGIYNHPPPLPFAGDPYDYREENKRFI</sequence>
<evidence type="ECO:0000256" key="25">
    <source>
        <dbReference type="SAM" id="MobiDB-lite"/>
    </source>
</evidence>
<feature type="region of interest" description="Disordered" evidence="25">
    <location>
        <begin position="1183"/>
        <end position="1212"/>
    </location>
</feature>
<name>A0ABC9X9G0_GRUJA</name>
<feature type="domain" description="Peptidase S1" evidence="26">
    <location>
        <begin position="32"/>
        <end position="386"/>
    </location>
</feature>
<evidence type="ECO:0000256" key="9">
    <source>
        <dbReference type="ARBA" id="ARBA00022825"/>
    </source>
</evidence>
<dbReference type="GO" id="GO:0008236">
    <property type="term" value="F:serine-type peptidase activity"/>
    <property type="evidence" value="ECO:0007669"/>
    <property type="project" value="UniProtKB-KW"/>
</dbReference>
<comment type="catalytic activity">
    <reaction evidence="23">
        <text>Na(+)(in) = Na(+)(out)</text>
        <dbReference type="Rhea" id="RHEA:34963"/>
        <dbReference type="ChEBI" id="CHEBI:29101"/>
    </reaction>
</comment>
<dbReference type="SUPFAM" id="SSF90112">
    <property type="entry name" value="Neurotransmitter-gated ion-channel transmembrane pore"/>
    <property type="match status" value="1"/>
</dbReference>
<dbReference type="InterPro" id="IPR006202">
    <property type="entry name" value="Neur_chan_lig-bd"/>
</dbReference>
<evidence type="ECO:0000256" key="11">
    <source>
        <dbReference type="ARBA" id="ARBA00023018"/>
    </source>
</evidence>
<dbReference type="PRINTS" id="PR00252">
    <property type="entry name" value="NRIONCHANNEL"/>
</dbReference>
<evidence type="ECO:0000313" key="28">
    <source>
        <dbReference type="Proteomes" id="UP001623348"/>
    </source>
</evidence>
<dbReference type="Pfam" id="PF02932">
    <property type="entry name" value="Neur_chan_memb"/>
    <property type="match status" value="1"/>
</dbReference>
<evidence type="ECO:0000256" key="19">
    <source>
        <dbReference type="ARBA" id="ARBA00023303"/>
    </source>
</evidence>
<comment type="subcellular location">
    <subcellularLocation>
        <location evidence="21">Postsynaptic cell membrane</location>
        <topology evidence="21">Multi-pass membrane protein</topology>
    </subcellularLocation>
</comment>
<dbReference type="SMART" id="SM00020">
    <property type="entry name" value="Tryp_SPc"/>
    <property type="match status" value="1"/>
</dbReference>
<comment type="caution">
    <text evidence="27">The sequence shown here is derived from an EMBL/GenBank/DDBJ whole genome shotgun (WGS) entry which is preliminary data.</text>
</comment>
<evidence type="ECO:0000256" key="23">
    <source>
        <dbReference type="ARBA" id="ARBA00036239"/>
    </source>
</evidence>
<evidence type="ECO:0000256" key="18">
    <source>
        <dbReference type="ARBA" id="ARBA00023286"/>
    </source>
</evidence>
<dbReference type="Proteomes" id="UP001623348">
    <property type="component" value="Unassembled WGS sequence"/>
</dbReference>
<evidence type="ECO:0000256" key="4">
    <source>
        <dbReference type="ARBA" id="ARBA00022475"/>
    </source>
</evidence>
<dbReference type="SUPFAM" id="SSF50494">
    <property type="entry name" value="Trypsin-like serine proteases"/>
    <property type="match status" value="1"/>
</dbReference>
<dbReference type="FunFam" id="2.40.10.10:FF:000002">
    <property type="entry name" value="Transmembrane protease serine"/>
    <property type="match status" value="1"/>
</dbReference>
<dbReference type="InterPro" id="IPR036719">
    <property type="entry name" value="Neuro-gated_channel_TM_sf"/>
</dbReference>
<keyword evidence="10 24" id="KW-1133">Transmembrane helix</keyword>
<evidence type="ECO:0000256" key="12">
    <source>
        <dbReference type="ARBA" id="ARBA00023065"/>
    </source>
</evidence>
<reference evidence="27 28" key="1">
    <citation type="submission" date="2024-06" db="EMBL/GenBank/DDBJ databases">
        <title>The draft genome of Grus japonensis, version 3.</title>
        <authorList>
            <person name="Nabeshima K."/>
            <person name="Suzuki S."/>
            <person name="Onuma M."/>
        </authorList>
    </citation>
    <scope>NUCLEOTIDE SEQUENCE [LARGE SCALE GENOMIC DNA]</scope>
    <source>
        <strain evidence="27 28">451A</strain>
    </source>
</reference>
<dbReference type="InterPro" id="IPR006029">
    <property type="entry name" value="Neurotrans-gated_channel_TM"/>
</dbReference>
<evidence type="ECO:0000256" key="24">
    <source>
        <dbReference type="RuleBase" id="RU000687"/>
    </source>
</evidence>
<protein>
    <submittedName>
        <fullName evidence="27">Serine protease 56</fullName>
    </submittedName>
</protein>
<evidence type="ECO:0000256" key="20">
    <source>
        <dbReference type="ARBA" id="ARBA00024195"/>
    </source>
</evidence>
<keyword evidence="19 24" id="KW-0407">Ion channel</keyword>
<accession>A0ABC9X9G0</accession>
<dbReference type="InterPro" id="IPR050127">
    <property type="entry name" value="Serine_Proteases_S1"/>
</dbReference>
<dbReference type="PROSITE" id="PS50240">
    <property type="entry name" value="TRYPSIN_DOM"/>
    <property type="match status" value="1"/>
</dbReference>
<keyword evidence="3 24" id="KW-0813">Transport</keyword>
<keyword evidence="5 27" id="KW-0645">Protease</keyword>
<comment type="similarity">
    <text evidence="20">Belongs to the peptidase S1 family. CLIP subfamily.</text>
</comment>
<feature type="compositionally biased region" description="Pro residues" evidence="25">
    <location>
        <begin position="1198"/>
        <end position="1208"/>
    </location>
</feature>
<feature type="transmembrane region" description="Helical" evidence="24">
    <location>
        <begin position="1290"/>
        <end position="1312"/>
    </location>
</feature>
<dbReference type="InterPro" id="IPR001254">
    <property type="entry name" value="Trypsin_dom"/>
</dbReference>
<dbReference type="InterPro" id="IPR018000">
    <property type="entry name" value="Neurotransmitter_ion_chnl_CS"/>
</dbReference>
<evidence type="ECO:0000256" key="8">
    <source>
        <dbReference type="ARBA" id="ARBA00022801"/>
    </source>
</evidence>
<keyword evidence="9" id="KW-0720">Serine protease</keyword>
<evidence type="ECO:0000256" key="22">
    <source>
        <dbReference type="ARBA" id="ARBA00034430"/>
    </source>
</evidence>
<comment type="function">
    <text evidence="1">After binding acetylcholine, the AChR responds by an extensive change in conformation that affects all subunits and leads to opening of an ion-conducting channel across the plasma membrane.</text>
</comment>
<dbReference type="InterPro" id="IPR038050">
    <property type="entry name" value="Neuro_actylchol_rec"/>
</dbReference>
<keyword evidence="6 24" id="KW-0812">Transmembrane</keyword>